<evidence type="ECO:0008006" key="3">
    <source>
        <dbReference type="Google" id="ProtNLM"/>
    </source>
</evidence>
<organism evidence="1 2">
    <name type="scientific">Amycolatopsis nalaikhensis</name>
    <dbReference type="NCBI Taxonomy" id="715472"/>
    <lineage>
        <taxon>Bacteria</taxon>
        <taxon>Bacillati</taxon>
        <taxon>Actinomycetota</taxon>
        <taxon>Actinomycetes</taxon>
        <taxon>Pseudonocardiales</taxon>
        <taxon>Pseudonocardiaceae</taxon>
        <taxon>Amycolatopsis</taxon>
    </lineage>
</organism>
<dbReference type="EMBL" id="CP127173">
    <property type="protein sequence ID" value="WIV60737.1"/>
    <property type="molecule type" value="Genomic_DNA"/>
</dbReference>
<keyword evidence="2" id="KW-1185">Reference proteome</keyword>
<dbReference type="RefSeq" id="WP_285458346.1">
    <property type="nucleotide sequence ID" value="NZ_CP127173.1"/>
</dbReference>
<proteinExistence type="predicted"/>
<evidence type="ECO:0000313" key="2">
    <source>
        <dbReference type="Proteomes" id="UP001227101"/>
    </source>
</evidence>
<protein>
    <recommendedName>
        <fullName evidence="3">Restriction endonuclease type IV Mrr domain-containing protein</fullName>
    </recommendedName>
</protein>
<reference evidence="1 2" key="1">
    <citation type="submission" date="2023-06" db="EMBL/GenBank/DDBJ databases">
        <authorList>
            <person name="Oyuntsetseg B."/>
            <person name="Kim S.B."/>
        </authorList>
    </citation>
    <scope>NUCLEOTIDE SEQUENCE [LARGE SCALE GENOMIC DNA]</scope>
    <source>
        <strain evidence="1 2">2-2</strain>
    </source>
</reference>
<evidence type="ECO:0000313" key="1">
    <source>
        <dbReference type="EMBL" id="WIV60737.1"/>
    </source>
</evidence>
<accession>A0ABY8XYS3</accession>
<sequence length="319" mass="35154">MFAQVSFRVFYTTDGITTPAAEQIKAGLRAELGKVEQYLEFARGDIRAHQEEIEATVPGLVADRRAQLLSDRQLNASIGFPVKHRGDADTYKIPIRRTRLAVHAAPKTPERRFTPEPALADDDYEAALAVLCNARNAFERTPSMTATLYEEQIRDLLLLLLNAQFEGAAAGEVFNRAGKTDILIRVDDRNVFIGECKFYDGPEVVASALDQLLGYLAWRDTKAALLLFIRDSDVTTVTAKAVQKIKEHPNHKRAGAIQTEDRIDFVLHANGDGAREIRLALLPVLVGGTKRRTSSRLRRALEVPGTVLGSGAQPPAASR</sequence>
<dbReference type="Proteomes" id="UP001227101">
    <property type="component" value="Chromosome"/>
</dbReference>
<gene>
    <name evidence="1" type="ORF">QP939_20040</name>
</gene>
<name>A0ABY8XYS3_9PSEU</name>